<gene>
    <name evidence="2" type="ORF">RN001_008193</name>
</gene>
<reference evidence="3" key="1">
    <citation type="submission" date="2023-01" db="EMBL/GenBank/DDBJ databases">
        <title>Key to firefly adult light organ development and bioluminescence: homeobox transcription factors regulate luciferase expression and transportation to peroxisome.</title>
        <authorList>
            <person name="Fu X."/>
        </authorList>
    </citation>
    <scope>NUCLEOTIDE SEQUENCE [LARGE SCALE GENOMIC DNA]</scope>
</reference>
<comment type="caution">
    <text evidence="2">The sequence shown here is derived from an EMBL/GenBank/DDBJ whole genome shotgun (WGS) entry which is preliminary data.</text>
</comment>
<feature type="compositionally biased region" description="Polar residues" evidence="1">
    <location>
        <begin position="63"/>
        <end position="73"/>
    </location>
</feature>
<evidence type="ECO:0000256" key="1">
    <source>
        <dbReference type="SAM" id="MobiDB-lite"/>
    </source>
</evidence>
<organism evidence="2 3">
    <name type="scientific">Aquatica leii</name>
    <dbReference type="NCBI Taxonomy" id="1421715"/>
    <lineage>
        <taxon>Eukaryota</taxon>
        <taxon>Metazoa</taxon>
        <taxon>Ecdysozoa</taxon>
        <taxon>Arthropoda</taxon>
        <taxon>Hexapoda</taxon>
        <taxon>Insecta</taxon>
        <taxon>Pterygota</taxon>
        <taxon>Neoptera</taxon>
        <taxon>Endopterygota</taxon>
        <taxon>Coleoptera</taxon>
        <taxon>Polyphaga</taxon>
        <taxon>Elateriformia</taxon>
        <taxon>Elateroidea</taxon>
        <taxon>Lampyridae</taxon>
        <taxon>Luciolinae</taxon>
        <taxon>Aquatica</taxon>
    </lineage>
</organism>
<accession>A0AAN7P9D1</accession>
<dbReference type="Proteomes" id="UP001353858">
    <property type="component" value="Unassembled WGS sequence"/>
</dbReference>
<dbReference type="EMBL" id="JARPUR010000003">
    <property type="protein sequence ID" value="KAK4880047.1"/>
    <property type="molecule type" value="Genomic_DNA"/>
</dbReference>
<evidence type="ECO:0000313" key="2">
    <source>
        <dbReference type="EMBL" id="KAK4880047.1"/>
    </source>
</evidence>
<name>A0AAN7P9D1_9COLE</name>
<proteinExistence type="predicted"/>
<sequence length="138" mass="15932">MVACNNFFLILVEEEAYAKAKALEVPSLHAPDASSNDDTLNDVDPLDIDGENDEKQNDRRRSSTSLESNNTTPAKKVRKKPEPKIVENMKEYFDNDTLNQLTTTTLRHWLKQQQVHCTTREKKSDLMEKVQKHFLKND</sequence>
<protein>
    <submittedName>
        <fullName evidence="2">Uncharacterized protein</fullName>
    </submittedName>
</protein>
<evidence type="ECO:0000313" key="3">
    <source>
        <dbReference type="Proteomes" id="UP001353858"/>
    </source>
</evidence>
<keyword evidence="3" id="KW-1185">Reference proteome</keyword>
<dbReference type="Gene3D" id="1.10.720.30">
    <property type="entry name" value="SAP domain"/>
    <property type="match status" value="1"/>
</dbReference>
<dbReference type="InterPro" id="IPR036361">
    <property type="entry name" value="SAP_dom_sf"/>
</dbReference>
<dbReference type="AlphaFoldDB" id="A0AAN7P9D1"/>
<feature type="region of interest" description="Disordered" evidence="1">
    <location>
        <begin position="29"/>
        <end position="83"/>
    </location>
</feature>
<feature type="compositionally biased region" description="Acidic residues" evidence="1">
    <location>
        <begin position="39"/>
        <end position="52"/>
    </location>
</feature>